<dbReference type="AlphaFoldDB" id="A0A2N9I5D9"/>
<dbReference type="Pfam" id="PF14226">
    <property type="entry name" value="DIOX_N"/>
    <property type="match status" value="1"/>
</dbReference>
<dbReference type="InterPro" id="IPR005123">
    <property type="entry name" value="Oxoglu/Fe-dep_dioxygenase_dom"/>
</dbReference>
<keyword evidence="5 6" id="KW-0408">Iron</keyword>
<evidence type="ECO:0000259" key="7">
    <source>
        <dbReference type="PROSITE" id="PS51471"/>
    </source>
</evidence>
<keyword evidence="2 6" id="KW-0479">Metal-binding</keyword>
<dbReference type="GO" id="GO:0031418">
    <property type="term" value="F:L-ascorbic acid binding"/>
    <property type="evidence" value="ECO:0007669"/>
    <property type="project" value="UniProtKB-KW"/>
</dbReference>
<dbReference type="GO" id="GO:0046872">
    <property type="term" value="F:metal ion binding"/>
    <property type="evidence" value="ECO:0007669"/>
    <property type="project" value="UniProtKB-KW"/>
</dbReference>
<protein>
    <recommendedName>
        <fullName evidence="7">Fe2OG dioxygenase domain-containing protein</fullName>
    </recommendedName>
</protein>
<evidence type="ECO:0000256" key="1">
    <source>
        <dbReference type="ARBA" id="ARBA00008056"/>
    </source>
</evidence>
<dbReference type="FunFam" id="2.60.120.330:FF:000001">
    <property type="entry name" value="Protein SRG1"/>
    <property type="match status" value="1"/>
</dbReference>
<proteinExistence type="inferred from homology"/>
<reference evidence="8" key="1">
    <citation type="submission" date="2018-02" db="EMBL/GenBank/DDBJ databases">
        <authorList>
            <person name="Cohen D.B."/>
            <person name="Kent A.D."/>
        </authorList>
    </citation>
    <scope>NUCLEOTIDE SEQUENCE</scope>
</reference>
<dbReference type="InterPro" id="IPR050295">
    <property type="entry name" value="Plant_2OG-oxidoreductases"/>
</dbReference>
<evidence type="ECO:0000256" key="3">
    <source>
        <dbReference type="ARBA" id="ARBA00022896"/>
    </source>
</evidence>
<keyword evidence="3" id="KW-0847">Vitamin C</keyword>
<feature type="domain" description="Fe2OG dioxygenase" evidence="7">
    <location>
        <begin position="204"/>
        <end position="304"/>
    </location>
</feature>
<dbReference type="GO" id="GO:0016491">
    <property type="term" value="F:oxidoreductase activity"/>
    <property type="evidence" value="ECO:0007669"/>
    <property type="project" value="UniProtKB-KW"/>
</dbReference>
<comment type="similarity">
    <text evidence="1 6">Belongs to the iron/ascorbate-dependent oxidoreductase family.</text>
</comment>
<accession>A0A2N9I5D9</accession>
<dbReference type="Gene3D" id="2.60.120.330">
    <property type="entry name" value="B-lactam Antibiotic, Isopenicillin N Synthase, Chain"/>
    <property type="match status" value="1"/>
</dbReference>
<sequence>MASSEPVCFSSSHLVLSIEEELAKDPKIKVPERYIRVDQDPPSLETPAPNIPTIDMKQLASLETKDFELEKLHEGCKEWGLFQLVNHGISSSLLEKLNHEVEGLFKLPLEEKMKFKIRPGDVQGYGTVVRSDSQRLDWGDRVYMIINPIHRRKPHLLPELPSSLRETLEAYLLESQKLAMQLFGYLGKGINMEMEEMKELFEDGMQSVRLTYYPPCPQPELVVGITPHSDAAGITILHQVNGVEGLQLKKDGVWIPVNFIPNAFVINVGDILEIMSNGLYNSIEHRANVNSVKERISIALFFNPKFEAEFGPVPSLLNPNNPPLFRRVVMEKYFKDFFSRSLNGRTYLDYMRIKTGEDNSSA</sequence>
<dbReference type="PROSITE" id="PS51471">
    <property type="entry name" value="FE2OG_OXY"/>
    <property type="match status" value="1"/>
</dbReference>
<keyword evidence="4 6" id="KW-0560">Oxidoreductase</keyword>
<evidence type="ECO:0000256" key="2">
    <source>
        <dbReference type="ARBA" id="ARBA00022723"/>
    </source>
</evidence>
<gene>
    <name evidence="8" type="ORF">FSB_LOCUS47397</name>
</gene>
<evidence type="ECO:0000256" key="5">
    <source>
        <dbReference type="ARBA" id="ARBA00023004"/>
    </source>
</evidence>
<name>A0A2N9I5D9_FAGSY</name>
<dbReference type="InterPro" id="IPR044861">
    <property type="entry name" value="IPNS-like_FE2OG_OXY"/>
</dbReference>
<dbReference type="SUPFAM" id="SSF51197">
    <property type="entry name" value="Clavaminate synthase-like"/>
    <property type="match status" value="1"/>
</dbReference>
<dbReference type="Pfam" id="PF03171">
    <property type="entry name" value="2OG-FeII_Oxy"/>
    <property type="match status" value="1"/>
</dbReference>
<dbReference type="PANTHER" id="PTHR47991">
    <property type="entry name" value="OXOGLUTARATE/IRON-DEPENDENT DIOXYGENASE"/>
    <property type="match status" value="1"/>
</dbReference>
<dbReference type="InterPro" id="IPR026992">
    <property type="entry name" value="DIOX_N"/>
</dbReference>
<dbReference type="InterPro" id="IPR027443">
    <property type="entry name" value="IPNS-like_sf"/>
</dbReference>
<organism evidence="8">
    <name type="scientific">Fagus sylvatica</name>
    <name type="common">Beechnut</name>
    <dbReference type="NCBI Taxonomy" id="28930"/>
    <lineage>
        <taxon>Eukaryota</taxon>
        <taxon>Viridiplantae</taxon>
        <taxon>Streptophyta</taxon>
        <taxon>Embryophyta</taxon>
        <taxon>Tracheophyta</taxon>
        <taxon>Spermatophyta</taxon>
        <taxon>Magnoliopsida</taxon>
        <taxon>eudicotyledons</taxon>
        <taxon>Gunneridae</taxon>
        <taxon>Pentapetalae</taxon>
        <taxon>rosids</taxon>
        <taxon>fabids</taxon>
        <taxon>Fagales</taxon>
        <taxon>Fagaceae</taxon>
        <taxon>Fagus</taxon>
    </lineage>
</organism>
<evidence type="ECO:0000256" key="4">
    <source>
        <dbReference type="ARBA" id="ARBA00023002"/>
    </source>
</evidence>
<dbReference type="EMBL" id="OIVN01004835">
    <property type="protein sequence ID" value="SPD19515.1"/>
    <property type="molecule type" value="Genomic_DNA"/>
</dbReference>
<evidence type="ECO:0000256" key="6">
    <source>
        <dbReference type="RuleBase" id="RU003682"/>
    </source>
</evidence>
<evidence type="ECO:0000313" key="8">
    <source>
        <dbReference type="EMBL" id="SPD19515.1"/>
    </source>
</evidence>